<feature type="compositionally biased region" description="Low complexity" evidence="8">
    <location>
        <begin position="386"/>
        <end position="396"/>
    </location>
</feature>
<dbReference type="GO" id="GO:0031145">
    <property type="term" value="P:anaphase-promoting complex-dependent catabolic process"/>
    <property type="evidence" value="ECO:0007669"/>
    <property type="project" value="TreeGrafter"/>
</dbReference>
<dbReference type="Pfam" id="PF12895">
    <property type="entry name" value="ANAPC3"/>
    <property type="match status" value="1"/>
</dbReference>
<feature type="repeat" description="TPR" evidence="7">
    <location>
        <begin position="645"/>
        <end position="678"/>
    </location>
</feature>
<feature type="compositionally biased region" description="Polar residues" evidence="8">
    <location>
        <begin position="298"/>
        <end position="315"/>
    </location>
</feature>
<evidence type="ECO:0000256" key="5">
    <source>
        <dbReference type="ARBA" id="ARBA00038210"/>
    </source>
</evidence>
<keyword evidence="10" id="KW-1185">Reference proteome</keyword>
<evidence type="ECO:0000256" key="8">
    <source>
        <dbReference type="SAM" id="MobiDB-lite"/>
    </source>
</evidence>
<evidence type="ECO:0000256" key="6">
    <source>
        <dbReference type="ARBA" id="ARBA00039307"/>
    </source>
</evidence>
<feature type="region of interest" description="Disordered" evidence="8">
    <location>
        <begin position="795"/>
        <end position="844"/>
    </location>
</feature>
<dbReference type="GO" id="GO:0016567">
    <property type="term" value="P:protein ubiquitination"/>
    <property type="evidence" value="ECO:0007669"/>
    <property type="project" value="TreeGrafter"/>
</dbReference>
<feature type="repeat" description="TPR" evidence="7">
    <location>
        <begin position="509"/>
        <end position="542"/>
    </location>
</feature>
<feature type="repeat" description="TPR" evidence="7">
    <location>
        <begin position="114"/>
        <end position="147"/>
    </location>
</feature>
<evidence type="ECO:0000256" key="3">
    <source>
        <dbReference type="ARBA" id="ARBA00022803"/>
    </source>
</evidence>
<feature type="compositionally biased region" description="Polar residues" evidence="8">
    <location>
        <begin position="833"/>
        <end position="844"/>
    </location>
</feature>
<evidence type="ECO:0000256" key="2">
    <source>
        <dbReference type="ARBA" id="ARBA00022737"/>
    </source>
</evidence>
<feature type="region of interest" description="Disordered" evidence="8">
    <location>
        <begin position="382"/>
        <end position="438"/>
    </location>
</feature>
<dbReference type="GO" id="GO:0005737">
    <property type="term" value="C:cytoplasm"/>
    <property type="evidence" value="ECO:0007669"/>
    <property type="project" value="TreeGrafter"/>
</dbReference>
<dbReference type="PROSITE" id="PS50293">
    <property type="entry name" value="TPR_REGION"/>
    <property type="match status" value="1"/>
</dbReference>
<dbReference type="SUPFAM" id="SSF48452">
    <property type="entry name" value="TPR-like"/>
    <property type="match status" value="2"/>
</dbReference>
<reference evidence="9" key="1">
    <citation type="submission" date="2021-10" db="EMBL/GenBank/DDBJ databases">
        <title>Tropical sea cucumber genome reveals ecological adaptation and Cuvierian tubules defense mechanism.</title>
        <authorList>
            <person name="Chen T."/>
        </authorList>
    </citation>
    <scope>NUCLEOTIDE SEQUENCE</scope>
    <source>
        <strain evidence="9">Nanhai2018</strain>
        <tissue evidence="9">Muscle</tissue>
    </source>
</reference>
<feature type="repeat" description="TPR" evidence="7">
    <location>
        <begin position="577"/>
        <end position="610"/>
    </location>
</feature>
<feature type="compositionally biased region" description="Low complexity" evidence="8">
    <location>
        <begin position="279"/>
        <end position="288"/>
    </location>
</feature>
<name>A0A9Q0YC30_HOLLE</name>
<evidence type="ECO:0000313" key="10">
    <source>
        <dbReference type="Proteomes" id="UP001152320"/>
    </source>
</evidence>
<comment type="caution">
    <text evidence="9">The sequence shown here is derived from an EMBL/GenBank/DDBJ whole genome shotgun (WGS) entry which is preliminary data.</text>
</comment>
<dbReference type="GO" id="GO:0005680">
    <property type="term" value="C:anaphase-promoting complex"/>
    <property type="evidence" value="ECO:0007669"/>
    <property type="project" value="TreeGrafter"/>
</dbReference>
<comment type="subcellular location">
    <subcellularLocation>
        <location evidence="1">Nucleus</location>
    </subcellularLocation>
</comment>
<keyword evidence="4" id="KW-0539">Nucleus</keyword>
<dbReference type="Pfam" id="PF00515">
    <property type="entry name" value="TPR_1"/>
    <property type="match status" value="2"/>
</dbReference>
<sequence length="844" mass="93700">MVLQEPVQATIWQCLNHYDYSNAIFLAERLYAEVGADDTLFLLATCYYRSGYPNRAYAILQAKGCPTPQCRFLMAKCCLELEKLSECEAALTGSSFPKSRSCEEISSDFGDSAPFALQLLGNMCRKAERLSKATEAYKHSLKLNPFLWKSFEVLCDLGEKPEPESVFQLPPSSTLSNTTTQMDSCPIIDTENMTTHMMTPHQTPVSQILVTPQENVISMSGIRPLSVKTTPEMQFDASITPDTNTGSFFPPPPPPPISGRHSKTRPRLGRNIFGGGSIGSPLSPSFGILPLDTPSPGDGSTPNFISPQPTDSQMSEPKAPRRPTVRRGQTTGKLPKPPVFSQSGNNSSNTKEMHSTALLPTSVPAPAQVLFSSAHHGVRRSSRLFSNANSVNASSVKENTSKPTTRSKLSQSRTPKGKTKTRKCSSIAPSHDSDLTMKPEADEKLKSSVKAENFANLHAQILTFQKASAEGLLALLRDLGAAYLALSQFQCRKAIEKFSSLPPHHLNTGWIFSQLGKAYLELAEYQMAEKIFKRLRKLEAHYLKGMELYSTVLWHLQKEVELSALAQTLTTFDKKSAEVWCAVGNCFSVQKEHQTAISFFQRAIQVDPEFAYAYTLLGHEYEAIEELEKAMKCFRNAIRINPRHYNGWYGIGMIYYKQEKFALAEVHYKKAIEINPQNSILLVHLSVAQHSLHKPDQSLAMINRAIALDKNSPLCRFQKASLLFATEKPQEALQELEELKQLTPNESMIYFLMGKVYNKLGQTHLALASFSWAHDLDPKGSMSPVKEALDKHYLPDDEISSQDLDEETDEADDGAMGMSDISTPGSPRVSMEMQLQANESDGSL</sequence>
<feature type="repeat" description="TPR" evidence="7">
    <location>
        <begin position="747"/>
        <end position="780"/>
    </location>
</feature>
<keyword evidence="9" id="KW-0132">Cell division</keyword>
<feature type="compositionally biased region" description="Acidic residues" evidence="8">
    <location>
        <begin position="796"/>
        <end position="813"/>
    </location>
</feature>
<dbReference type="OrthoDB" id="329563at2759"/>
<gene>
    <name evidence="9" type="ORF">HOLleu_41078</name>
</gene>
<protein>
    <recommendedName>
        <fullName evidence="6">Cell division cycle protein 27 homolog</fullName>
    </recommendedName>
</protein>
<evidence type="ECO:0000256" key="7">
    <source>
        <dbReference type="PROSITE-ProRule" id="PRU00339"/>
    </source>
</evidence>
<dbReference type="GO" id="GO:0051301">
    <property type="term" value="P:cell division"/>
    <property type="evidence" value="ECO:0007669"/>
    <property type="project" value="UniProtKB-KW"/>
</dbReference>
<organism evidence="9 10">
    <name type="scientific">Holothuria leucospilota</name>
    <name type="common">Black long sea cucumber</name>
    <name type="synonym">Mertensiothuria leucospilota</name>
    <dbReference type="NCBI Taxonomy" id="206669"/>
    <lineage>
        <taxon>Eukaryota</taxon>
        <taxon>Metazoa</taxon>
        <taxon>Echinodermata</taxon>
        <taxon>Eleutherozoa</taxon>
        <taxon>Echinozoa</taxon>
        <taxon>Holothuroidea</taxon>
        <taxon>Aspidochirotacea</taxon>
        <taxon>Aspidochirotida</taxon>
        <taxon>Holothuriidae</taxon>
        <taxon>Holothuria</taxon>
    </lineage>
</organism>
<feature type="compositionally biased region" description="Polar residues" evidence="8">
    <location>
        <begin position="340"/>
        <end position="350"/>
    </location>
</feature>
<keyword evidence="3 7" id="KW-0802">TPR repeat</keyword>
<dbReference type="PANTHER" id="PTHR12558">
    <property type="entry name" value="CELL DIVISION CYCLE 16,23,27"/>
    <property type="match status" value="1"/>
</dbReference>
<feature type="compositionally biased region" description="Polar residues" evidence="8">
    <location>
        <begin position="397"/>
        <end position="414"/>
    </location>
</feature>
<dbReference type="EMBL" id="JAIZAY010000023">
    <property type="protein sequence ID" value="KAJ8019465.1"/>
    <property type="molecule type" value="Genomic_DNA"/>
</dbReference>
<feature type="repeat" description="TPR" evidence="7">
    <location>
        <begin position="611"/>
        <end position="644"/>
    </location>
</feature>
<dbReference type="Gene3D" id="1.25.40.10">
    <property type="entry name" value="Tetratricopeptide repeat domain"/>
    <property type="match status" value="4"/>
</dbReference>
<keyword evidence="2" id="KW-0677">Repeat</keyword>
<evidence type="ECO:0000313" key="9">
    <source>
        <dbReference type="EMBL" id="KAJ8019465.1"/>
    </source>
</evidence>
<dbReference type="InterPro" id="IPR011990">
    <property type="entry name" value="TPR-like_helical_dom_sf"/>
</dbReference>
<keyword evidence="9" id="KW-0131">Cell cycle</keyword>
<dbReference type="SMART" id="SM00028">
    <property type="entry name" value="TPR"/>
    <property type="match status" value="8"/>
</dbReference>
<dbReference type="AlphaFoldDB" id="A0A9Q0YC30"/>
<evidence type="ECO:0000256" key="4">
    <source>
        <dbReference type="ARBA" id="ARBA00023242"/>
    </source>
</evidence>
<dbReference type="Proteomes" id="UP001152320">
    <property type="component" value="Chromosome 23"/>
</dbReference>
<dbReference type="PROSITE" id="PS50005">
    <property type="entry name" value="TPR"/>
    <property type="match status" value="6"/>
</dbReference>
<dbReference type="FunFam" id="1.25.40.10:FF:000018">
    <property type="entry name" value="Cell division cycle protein 27 homolog B"/>
    <property type="match status" value="1"/>
</dbReference>
<evidence type="ECO:0000256" key="1">
    <source>
        <dbReference type="ARBA" id="ARBA00004123"/>
    </source>
</evidence>
<dbReference type="GO" id="GO:0007091">
    <property type="term" value="P:metaphase/anaphase transition of mitotic cell cycle"/>
    <property type="evidence" value="ECO:0007669"/>
    <property type="project" value="TreeGrafter"/>
</dbReference>
<feature type="region of interest" description="Disordered" evidence="8">
    <location>
        <begin position="240"/>
        <end position="354"/>
    </location>
</feature>
<dbReference type="InterPro" id="IPR019734">
    <property type="entry name" value="TPR_rpt"/>
</dbReference>
<comment type="similarity">
    <text evidence="5">Belongs to the APC3/CDC27 family.</text>
</comment>
<accession>A0A9Q0YC30</accession>
<dbReference type="Pfam" id="PF13181">
    <property type="entry name" value="TPR_8"/>
    <property type="match status" value="1"/>
</dbReference>
<dbReference type="PANTHER" id="PTHR12558:SF13">
    <property type="entry name" value="CELL DIVISION CYCLE PROTEIN 27 HOMOLOG"/>
    <property type="match status" value="1"/>
</dbReference>
<proteinExistence type="inferred from homology"/>